<accession>A0A4U8Q2D1</accession>
<dbReference type="STRING" id="180332.GCA_000797495_01981"/>
<dbReference type="Pfam" id="PF07179">
    <property type="entry name" value="SseB"/>
    <property type="match status" value="1"/>
</dbReference>
<name>A0A4U8Q2D1_9FIRM</name>
<evidence type="ECO:0000313" key="2">
    <source>
        <dbReference type="EMBL" id="TLC98478.1"/>
    </source>
</evidence>
<organism evidence="2 3">
    <name type="scientific">Robinsoniella peoriensis</name>
    <dbReference type="NCBI Taxonomy" id="180332"/>
    <lineage>
        <taxon>Bacteria</taxon>
        <taxon>Bacillati</taxon>
        <taxon>Bacillota</taxon>
        <taxon>Clostridia</taxon>
        <taxon>Lachnospirales</taxon>
        <taxon>Lachnospiraceae</taxon>
        <taxon>Robinsoniella</taxon>
    </lineage>
</organism>
<dbReference type="OrthoDB" id="1763382at2"/>
<comment type="caution">
    <text evidence="2">The sequence shown here is derived from an EMBL/GenBank/DDBJ whole genome shotgun (WGS) entry which is preliminary data.</text>
</comment>
<proteinExistence type="predicted"/>
<dbReference type="EMBL" id="QGQD01000093">
    <property type="protein sequence ID" value="TLC98478.1"/>
    <property type="molecule type" value="Genomic_DNA"/>
</dbReference>
<reference evidence="2 3" key="1">
    <citation type="journal article" date="2019" name="Anaerobe">
        <title>Detection of Robinsoniella peoriensis in multiple bone samples of a trauma patient.</title>
        <authorList>
            <person name="Schrottner P."/>
            <person name="Hartwich K."/>
            <person name="Bunk B."/>
            <person name="Schober I."/>
            <person name="Helbig S."/>
            <person name="Rudolph W.W."/>
            <person name="Gunzer F."/>
        </authorList>
    </citation>
    <scope>NUCLEOTIDE SEQUENCE [LARGE SCALE GENOMIC DNA]</scope>
    <source>
        <strain evidence="2 3">DSM 106044</strain>
    </source>
</reference>
<protein>
    <recommendedName>
        <fullName evidence="1">SseB protein N-terminal domain-containing protein</fullName>
    </recommendedName>
</protein>
<feature type="domain" description="SseB protein N-terminal" evidence="1">
    <location>
        <begin position="213"/>
        <end position="309"/>
    </location>
</feature>
<evidence type="ECO:0000313" key="3">
    <source>
        <dbReference type="Proteomes" id="UP000306509"/>
    </source>
</evidence>
<evidence type="ECO:0000259" key="1">
    <source>
        <dbReference type="Pfam" id="PF07179"/>
    </source>
</evidence>
<dbReference type="RefSeq" id="WP_052378043.1">
    <property type="nucleotide sequence ID" value="NZ_CABMJZ010000070.1"/>
</dbReference>
<dbReference type="Proteomes" id="UP000306509">
    <property type="component" value="Unassembled WGS sequence"/>
</dbReference>
<sequence>MTEERQQELKKLLVSNDFQVEKYKELDMQEIIILCQTGRSLMEQNKEDENAFKFFETKSKFLYNVVLEKLKVLEEMFVLFSKGTNMPYIHCDEDTFNDQIFIFSREQFAQREAAKLNEEKKPVQIIKFNKDQFLGFYINLFPMGANAVVIDRGVNSLEIQLEELCKKPDYTNAPKEKIPVLNPELQLTALYFMQELRRPVEKEEKQGLRELEEEMLVNIRRGNYLVPIQFKELNEGEEEPKELTRDNKNIMVPFVKYENGDVYQPVFTDPGEFHKFNKEKKFRAIAMPFQNLNKVVVEQAKGIVLNPMGFNLLLVKGQLNTKGE</sequence>
<gene>
    <name evidence="2" type="ORF">DSM106044_04706</name>
</gene>
<dbReference type="InterPro" id="IPR009839">
    <property type="entry name" value="SseB_N"/>
</dbReference>
<keyword evidence="3" id="KW-1185">Reference proteome</keyword>
<dbReference type="AlphaFoldDB" id="A0A4U8Q2D1"/>